<organism evidence="2 3">
    <name type="scientific">Aureobasidium melanogenum</name>
    <name type="common">Aureobasidium pullulans var. melanogenum</name>
    <dbReference type="NCBI Taxonomy" id="46634"/>
    <lineage>
        <taxon>Eukaryota</taxon>
        <taxon>Fungi</taxon>
        <taxon>Dikarya</taxon>
        <taxon>Ascomycota</taxon>
        <taxon>Pezizomycotina</taxon>
        <taxon>Dothideomycetes</taxon>
        <taxon>Dothideomycetidae</taxon>
        <taxon>Dothideales</taxon>
        <taxon>Saccotheciaceae</taxon>
        <taxon>Aureobasidium</taxon>
    </lineage>
</organism>
<gene>
    <name evidence="2" type="ORF">KCU98_g11617</name>
</gene>
<dbReference type="Proteomes" id="UP000729357">
    <property type="component" value="Unassembled WGS sequence"/>
</dbReference>
<name>A0A9P8JSG7_AURME</name>
<sequence length="78" mass="8767">MDQGDQGAGHEGFIKRTRLSRRPATDYSANMAQFVHNRRPQYKGTMGFEMERPSASYVIDMLLPPARRGNAVDSVPAR</sequence>
<evidence type="ECO:0000256" key="1">
    <source>
        <dbReference type="SAM" id="MobiDB-lite"/>
    </source>
</evidence>
<proteinExistence type="predicted"/>
<protein>
    <submittedName>
        <fullName evidence="2">Uncharacterized protein</fullName>
    </submittedName>
</protein>
<feature type="non-terminal residue" evidence="2">
    <location>
        <position position="1"/>
    </location>
</feature>
<feature type="compositionally biased region" description="Gly residues" evidence="1">
    <location>
        <begin position="1"/>
        <end position="10"/>
    </location>
</feature>
<dbReference type="EMBL" id="JAHFXS010001889">
    <property type="protein sequence ID" value="KAG9975021.1"/>
    <property type="molecule type" value="Genomic_DNA"/>
</dbReference>
<feature type="region of interest" description="Disordered" evidence="1">
    <location>
        <begin position="1"/>
        <end position="25"/>
    </location>
</feature>
<evidence type="ECO:0000313" key="2">
    <source>
        <dbReference type="EMBL" id="KAG9975021.1"/>
    </source>
</evidence>
<keyword evidence="3" id="KW-1185">Reference proteome</keyword>
<comment type="caution">
    <text evidence="2">The sequence shown here is derived from an EMBL/GenBank/DDBJ whole genome shotgun (WGS) entry which is preliminary data.</text>
</comment>
<reference evidence="2" key="2">
    <citation type="submission" date="2021-08" db="EMBL/GenBank/DDBJ databases">
        <authorList>
            <person name="Gostincar C."/>
            <person name="Sun X."/>
            <person name="Song Z."/>
            <person name="Gunde-Cimerman N."/>
        </authorList>
    </citation>
    <scope>NUCLEOTIDE SEQUENCE</scope>
    <source>
        <strain evidence="2">EXF-9298</strain>
    </source>
</reference>
<reference evidence="2" key="1">
    <citation type="journal article" date="2021" name="J Fungi (Basel)">
        <title>Virulence traits and population genomics of the black yeast Aureobasidium melanogenum.</title>
        <authorList>
            <person name="Cernosa A."/>
            <person name="Sun X."/>
            <person name="Gostincar C."/>
            <person name="Fang C."/>
            <person name="Gunde-Cimerman N."/>
            <person name="Song Z."/>
        </authorList>
    </citation>
    <scope>NUCLEOTIDE SEQUENCE</scope>
    <source>
        <strain evidence="2">EXF-9298</strain>
    </source>
</reference>
<evidence type="ECO:0000313" key="3">
    <source>
        <dbReference type="Proteomes" id="UP000729357"/>
    </source>
</evidence>
<dbReference type="AlphaFoldDB" id="A0A9P8JSG7"/>
<accession>A0A9P8JSG7</accession>